<keyword evidence="1" id="KW-0805">Transcription regulation</keyword>
<dbReference type="Gene3D" id="1.10.10.60">
    <property type="entry name" value="Homeodomain-like"/>
    <property type="match status" value="2"/>
</dbReference>
<evidence type="ECO:0000256" key="2">
    <source>
        <dbReference type="ARBA" id="ARBA00023125"/>
    </source>
</evidence>
<evidence type="ECO:0000259" key="6">
    <source>
        <dbReference type="PROSITE" id="PS50110"/>
    </source>
</evidence>
<evidence type="ECO:0000313" key="7">
    <source>
        <dbReference type="EMBL" id="MEQ4485668.1"/>
    </source>
</evidence>
<evidence type="ECO:0000259" key="5">
    <source>
        <dbReference type="PROSITE" id="PS01124"/>
    </source>
</evidence>
<protein>
    <submittedName>
        <fullName evidence="7">Response regulator</fullName>
    </submittedName>
</protein>
<comment type="caution">
    <text evidence="7">The sequence shown here is derived from an EMBL/GenBank/DDBJ whole genome shotgun (WGS) entry which is preliminary data.</text>
</comment>
<accession>A0ABV1KZZ3</accession>
<dbReference type="Gene3D" id="3.40.50.2300">
    <property type="match status" value="1"/>
</dbReference>
<keyword evidence="4" id="KW-0597">Phosphoprotein</keyword>
<dbReference type="InterPro" id="IPR018062">
    <property type="entry name" value="HTH_AraC-typ_CS"/>
</dbReference>
<evidence type="ECO:0000256" key="1">
    <source>
        <dbReference type="ARBA" id="ARBA00023015"/>
    </source>
</evidence>
<dbReference type="PROSITE" id="PS50110">
    <property type="entry name" value="RESPONSE_REGULATORY"/>
    <property type="match status" value="1"/>
</dbReference>
<dbReference type="InterPro" id="IPR020449">
    <property type="entry name" value="Tscrpt_reg_AraC-type_HTH"/>
</dbReference>
<feature type="domain" description="Response regulatory" evidence="6">
    <location>
        <begin position="3"/>
        <end position="120"/>
    </location>
</feature>
<name>A0ABV1KZZ3_9BACL</name>
<dbReference type="Pfam" id="PF12833">
    <property type="entry name" value="HTH_18"/>
    <property type="match status" value="1"/>
</dbReference>
<dbReference type="InterPro" id="IPR001789">
    <property type="entry name" value="Sig_transdc_resp-reg_receiver"/>
</dbReference>
<organism evidence="7 8">
    <name type="scientific">Cohnella silvisoli</name>
    <dbReference type="NCBI Taxonomy" id="2873699"/>
    <lineage>
        <taxon>Bacteria</taxon>
        <taxon>Bacillati</taxon>
        <taxon>Bacillota</taxon>
        <taxon>Bacilli</taxon>
        <taxon>Bacillales</taxon>
        <taxon>Paenibacillaceae</taxon>
        <taxon>Cohnella</taxon>
    </lineage>
</organism>
<dbReference type="PANTHER" id="PTHR43280:SF2">
    <property type="entry name" value="HTH-TYPE TRANSCRIPTIONAL REGULATOR EXSA"/>
    <property type="match status" value="1"/>
</dbReference>
<evidence type="ECO:0000313" key="8">
    <source>
        <dbReference type="Proteomes" id="UP001493487"/>
    </source>
</evidence>
<dbReference type="PROSITE" id="PS00041">
    <property type="entry name" value="HTH_ARAC_FAMILY_1"/>
    <property type="match status" value="1"/>
</dbReference>
<dbReference type="SUPFAM" id="SSF52172">
    <property type="entry name" value="CheY-like"/>
    <property type="match status" value="1"/>
</dbReference>
<feature type="domain" description="HTH araC/xylS-type" evidence="5">
    <location>
        <begin position="400"/>
        <end position="499"/>
    </location>
</feature>
<feature type="modified residue" description="4-aspartylphosphate" evidence="4">
    <location>
        <position position="55"/>
    </location>
</feature>
<dbReference type="SMART" id="SM00448">
    <property type="entry name" value="REC"/>
    <property type="match status" value="1"/>
</dbReference>
<dbReference type="InterPro" id="IPR009057">
    <property type="entry name" value="Homeodomain-like_sf"/>
</dbReference>
<dbReference type="SMART" id="SM00342">
    <property type="entry name" value="HTH_ARAC"/>
    <property type="match status" value="1"/>
</dbReference>
<dbReference type="RefSeq" id="WP_232187945.1">
    <property type="nucleotide sequence ID" value="NZ_JAIOAP010000015.1"/>
</dbReference>
<dbReference type="PROSITE" id="PS01124">
    <property type="entry name" value="HTH_ARAC_FAMILY_2"/>
    <property type="match status" value="1"/>
</dbReference>
<proteinExistence type="predicted"/>
<reference evidence="7 8" key="1">
    <citation type="journal article" date="2023" name="Genome Announc.">
        <title>Pan-Genome Analyses of the Genus Cohnella and Proposal of the Novel Species Cohnella silvisoli sp. nov., Isolated from Forest Soil.</title>
        <authorList>
            <person name="Wang C."/>
            <person name="Mao L."/>
            <person name="Bao G."/>
            <person name="Zhu H."/>
        </authorList>
    </citation>
    <scope>NUCLEOTIDE SEQUENCE [LARGE SCALE GENOMIC DNA]</scope>
    <source>
        <strain evidence="7 8">NL03-T5-1</strain>
    </source>
</reference>
<dbReference type="SUPFAM" id="SSF46689">
    <property type="entry name" value="Homeodomain-like"/>
    <property type="match status" value="2"/>
</dbReference>
<evidence type="ECO:0000256" key="4">
    <source>
        <dbReference type="PROSITE-ProRule" id="PRU00169"/>
    </source>
</evidence>
<dbReference type="PRINTS" id="PR00032">
    <property type="entry name" value="HTHARAC"/>
</dbReference>
<sequence length="511" mass="58046">MHSIVLIEDEPPTLFMVKHLIESLGLGFEVVGYAFNGDDGEQIVREQMPDVVITDIKMPGKDGLTVIRNLQAEGIKTEWLILSGYAEFEYAVQALRSGVTDYILKPVDPLTLQTLFEKLGKHLSDMKSKAEQAYLNRLLHEGEVKPPPVTMAGTRLIYPLFVAAGHLTDSIHDGEHIARRFFYPNPFEYSQALRQSGIEKWWNVSGFACNQQILFLLINASEPDFAEKIAEGLMQELHVSDIPVNIMIGESNSNWIDSEKHVHRLLCAMKERLVSGLSQVMREGISENQHEPGFELEATLARLAAMTFPQIRQQLNLLARQGEERGMTQSAVELLMVKLTEVWNNRYTKAALKPWDIQEIMASSIGLSDAFDRFARIAEFTFGEEVEGEKPLSSSVELVRQIEDYLSRHYFTPITYDSLQERFGYHKDYLSQLFRQAKGISPNKYIMTLRIEKAKNIMTNQPDLPLKDLSEQVGYEDALYFSRLFKNMTGLSPSAFREQSITREKQAGGLA</sequence>
<dbReference type="EMBL" id="JASKHM010000016">
    <property type="protein sequence ID" value="MEQ4485668.1"/>
    <property type="molecule type" value="Genomic_DNA"/>
</dbReference>
<dbReference type="Proteomes" id="UP001493487">
    <property type="component" value="Unassembled WGS sequence"/>
</dbReference>
<dbReference type="Pfam" id="PF00072">
    <property type="entry name" value="Response_reg"/>
    <property type="match status" value="1"/>
</dbReference>
<keyword evidence="2" id="KW-0238">DNA-binding</keyword>
<keyword evidence="3" id="KW-0804">Transcription</keyword>
<dbReference type="InterPro" id="IPR011006">
    <property type="entry name" value="CheY-like_superfamily"/>
</dbReference>
<evidence type="ECO:0000256" key="3">
    <source>
        <dbReference type="ARBA" id="ARBA00023163"/>
    </source>
</evidence>
<dbReference type="CDD" id="cd17536">
    <property type="entry name" value="REC_YesN-like"/>
    <property type="match status" value="1"/>
</dbReference>
<dbReference type="PANTHER" id="PTHR43280">
    <property type="entry name" value="ARAC-FAMILY TRANSCRIPTIONAL REGULATOR"/>
    <property type="match status" value="1"/>
</dbReference>
<keyword evidence="8" id="KW-1185">Reference proteome</keyword>
<dbReference type="InterPro" id="IPR018060">
    <property type="entry name" value="HTH_AraC"/>
</dbReference>
<gene>
    <name evidence="7" type="ORF">QJS35_25090</name>
</gene>